<feature type="coiled-coil region" evidence="1">
    <location>
        <begin position="31"/>
        <end position="61"/>
    </location>
</feature>
<proteinExistence type="predicted"/>
<reference evidence="2" key="2">
    <citation type="journal article" date="2021" name="PeerJ">
        <title>Extensive microbial diversity within the chicken gut microbiome revealed by metagenomics and culture.</title>
        <authorList>
            <person name="Gilroy R."/>
            <person name="Ravi A."/>
            <person name="Getino M."/>
            <person name="Pursley I."/>
            <person name="Horton D.L."/>
            <person name="Alikhan N.F."/>
            <person name="Baker D."/>
            <person name="Gharbi K."/>
            <person name="Hall N."/>
            <person name="Watson M."/>
            <person name="Adriaenssens E.M."/>
            <person name="Foster-Nyarko E."/>
            <person name="Jarju S."/>
            <person name="Secka A."/>
            <person name="Antonio M."/>
            <person name="Oren A."/>
            <person name="Chaudhuri R.R."/>
            <person name="La Ragione R."/>
            <person name="Hildebrand F."/>
            <person name="Pallen M.J."/>
        </authorList>
    </citation>
    <scope>NUCLEOTIDE SEQUENCE</scope>
    <source>
        <strain evidence="2">CHK147-3167</strain>
    </source>
</reference>
<organism evidence="2 3">
    <name type="scientific">Candidatus Coprosoma intestinipullorum</name>
    <dbReference type="NCBI Taxonomy" id="2840752"/>
    <lineage>
        <taxon>Bacteria</taxon>
        <taxon>Bacillati</taxon>
        <taxon>Bacillota</taxon>
        <taxon>Bacillota incertae sedis</taxon>
        <taxon>Candidatus Coprosoma</taxon>
    </lineage>
</organism>
<evidence type="ECO:0000313" key="2">
    <source>
        <dbReference type="EMBL" id="HIQ91026.1"/>
    </source>
</evidence>
<dbReference type="EMBL" id="DVFV01000096">
    <property type="protein sequence ID" value="HIQ91026.1"/>
    <property type="molecule type" value="Genomic_DNA"/>
</dbReference>
<accession>A0A9D0ZRE5</accession>
<evidence type="ECO:0000313" key="3">
    <source>
        <dbReference type="Proteomes" id="UP000886786"/>
    </source>
</evidence>
<comment type="caution">
    <text evidence="2">The sequence shown here is derived from an EMBL/GenBank/DDBJ whole genome shotgun (WGS) entry which is preliminary data.</text>
</comment>
<reference evidence="2" key="1">
    <citation type="submission" date="2020-10" db="EMBL/GenBank/DDBJ databases">
        <authorList>
            <person name="Gilroy R."/>
        </authorList>
    </citation>
    <scope>NUCLEOTIDE SEQUENCE</scope>
    <source>
        <strain evidence="2">CHK147-3167</strain>
    </source>
</reference>
<keyword evidence="1" id="KW-0175">Coiled coil</keyword>
<name>A0A9D0ZRE5_9FIRM</name>
<evidence type="ECO:0000256" key="1">
    <source>
        <dbReference type="SAM" id="Coils"/>
    </source>
</evidence>
<dbReference type="Proteomes" id="UP000886786">
    <property type="component" value="Unassembled WGS sequence"/>
</dbReference>
<sequence length="93" mass="11175">MNEFIKDRPTSEQLVEILDREPDITICSDIVHGLDYEYKELKKENQELKNQQKEFMEWLENESKELIRDAGYHQRICLEILDKYKEIIGGDNK</sequence>
<gene>
    <name evidence="2" type="ORF">IAB27_05335</name>
</gene>
<protein>
    <submittedName>
        <fullName evidence="2">Uncharacterized protein</fullName>
    </submittedName>
</protein>
<dbReference type="AlphaFoldDB" id="A0A9D0ZRE5"/>